<feature type="compositionally biased region" description="Polar residues" evidence="1">
    <location>
        <begin position="15"/>
        <end position="31"/>
    </location>
</feature>
<proteinExistence type="predicted"/>
<name>A0A1B6CBK1_9HEMI</name>
<accession>A0A1B6CBK1</accession>
<organism evidence="2">
    <name type="scientific">Clastoptera arizonana</name>
    <name type="common">Arizona spittle bug</name>
    <dbReference type="NCBI Taxonomy" id="38151"/>
    <lineage>
        <taxon>Eukaryota</taxon>
        <taxon>Metazoa</taxon>
        <taxon>Ecdysozoa</taxon>
        <taxon>Arthropoda</taxon>
        <taxon>Hexapoda</taxon>
        <taxon>Insecta</taxon>
        <taxon>Pterygota</taxon>
        <taxon>Neoptera</taxon>
        <taxon>Paraneoptera</taxon>
        <taxon>Hemiptera</taxon>
        <taxon>Auchenorrhyncha</taxon>
        <taxon>Cercopoidea</taxon>
        <taxon>Clastopteridae</taxon>
        <taxon>Clastoptera</taxon>
    </lineage>
</organism>
<dbReference type="AlphaFoldDB" id="A0A1B6CBK1"/>
<evidence type="ECO:0000256" key="1">
    <source>
        <dbReference type="SAM" id="MobiDB-lite"/>
    </source>
</evidence>
<sequence length="119" mass="13471">VNASIPNTVESTNLTAVSTSGEPLPEQNQTVKGRHIRNLQSGVINFKSSFNNRVKKNIPRFKRGNTPDHDTKFIPMIPPFTFPPGCVFGDQRPICRPPWYIKKYVPFGWVIHTKKIPQG</sequence>
<dbReference type="EMBL" id="GEDC01026450">
    <property type="protein sequence ID" value="JAS10848.1"/>
    <property type="molecule type" value="Transcribed_RNA"/>
</dbReference>
<feature type="non-terminal residue" evidence="2">
    <location>
        <position position="1"/>
    </location>
</feature>
<evidence type="ECO:0000313" key="2">
    <source>
        <dbReference type="EMBL" id="JAS10848.1"/>
    </source>
</evidence>
<reference evidence="2" key="1">
    <citation type="submission" date="2015-12" db="EMBL/GenBank/DDBJ databases">
        <title>De novo transcriptome assembly of four potential Pierce s Disease insect vectors from Arizona vineyards.</title>
        <authorList>
            <person name="Tassone E.E."/>
        </authorList>
    </citation>
    <scope>NUCLEOTIDE SEQUENCE</scope>
</reference>
<protein>
    <submittedName>
        <fullName evidence="2">Uncharacterized protein</fullName>
    </submittedName>
</protein>
<gene>
    <name evidence="2" type="ORF">g.3830</name>
</gene>
<feature type="region of interest" description="Disordered" evidence="1">
    <location>
        <begin position="15"/>
        <end position="35"/>
    </location>
</feature>